<dbReference type="GO" id="GO:0046872">
    <property type="term" value="F:metal ion binding"/>
    <property type="evidence" value="ECO:0007669"/>
    <property type="project" value="UniProtKB-KW"/>
</dbReference>
<comment type="similarity">
    <text evidence="2 6">Belongs to the terpene synthase family.</text>
</comment>
<dbReference type="AlphaFoldDB" id="A0A067PFE6"/>
<name>A0A067PFE6_9AGAM</name>
<dbReference type="PANTHER" id="PTHR35201">
    <property type="entry name" value="TERPENE SYNTHASE"/>
    <property type="match status" value="1"/>
</dbReference>
<keyword evidence="4 6" id="KW-0460">Magnesium</keyword>
<dbReference type="GO" id="GO:0008299">
    <property type="term" value="P:isoprenoid biosynthetic process"/>
    <property type="evidence" value="ECO:0007669"/>
    <property type="project" value="UniProtKB-ARBA"/>
</dbReference>
<dbReference type="EMBL" id="KL197775">
    <property type="protein sequence ID" value="KDQ49747.1"/>
    <property type="molecule type" value="Genomic_DNA"/>
</dbReference>
<keyword evidence="3 6" id="KW-0479">Metal-binding</keyword>
<evidence type="ECO:0000256" key="2">
    <source>
        <dbReference type="ARBA" id="ARBA00006333"/>
    </source>
</evidence>
<dbReference type="OrthoDB" id="2861623at2759"/>
<proteinExistence type="inferred from homology"/>
<dbReference type="PANTHER" id="PTHR35201:SF4">
    <property type="entry name" value="BETA-PINACENE SYNTHASE-RELATED"/>
    <property type="match status" value="1"/>
</dbReference>
<dbReference type="EC" id="4.2.3.-" evidence="6"/>
<dbReference type="STRING" id="933084.A0A067PFE6"/>
<evidence type="ECO:0000256" key="6">
    <source>
        <dbReference type="RuleBase" id="RU366034"/>
    </source>
</evidence>
<evidence type="ECO:0000256" key="1">
    <source>
        <dbReference type="ARBA" id="ARBA00001946"/>
    </source>
</evidence>
<gene>
    <name evidence="7" type="ORF">JAAARDRAFT_42584</name>
</gene>
<evidence type="ECO:0000256" key="3">
    <source>
        <dbReference type="ARBA" id="ARBA00022723"/>
    </source>
</evidence>
<protein>
    <recommendedName>
        <fullName evidence="6">Terpene synthase</fullName>
        <ecNumber evidence="6">4.2.3.-</ecNumber>
    </recommendedName>
</protein>
<accession>A0A067PFE6</accession>
<dbReference type="Gene3D" id="1.10.600.10">
    <property type="entry name" value="Farnesyl Diphosphate Synthase"/>
    <property type="match status" value="1"/>
</dbReference>
<keyword evidence="8" id="KW-1185">Reference proteome</keyword>
<dbReference type="InterPro" id="IPR008949">
    <property type="entry name" value="Isoprenoid_synthase_dom_sf"/>
</dbReference>
<reference evidence="8" key="1">
    <citation type="journal article" date="2014" name="Proc. Natl. Acad. Sci. U.S.A.">
        <title>Extensive sampling of basidiomycete genomes demonstrates inadequacy of the white-rot/brown-rot paradigm for wood decay fungi.</title>
        <authorList>
            <person name="Riley R."/>
            <person name="Salamov A.A."/>
            <person name="Brown D.W."/>
            <person name="Nagy L.G."/>
            <person name="Floudas D."/>
            <person name="Held B.W."/>
            <person name="Levasseur A."/>
            <person name="Lombard V."/>
            <person name="Morin E."/>
            <person name="Otillar R."/>
            <person name="Lindquist E.A."/>
            <person name="Sun H."/>
            <person name="LaButti K.M."/>
            <person name="Schmutz J."/>
            <person name="Jabbour D."/>
            <person name="Luo H."/>
            <person name="Baker S.E."/>
            <person name="Pisabarro A.G."/>
            <person name="Walton J.D."/>
            <person name="Blanchette R.A."/>
            <person name="Henrissat B."/>
            <person name="Martin F."/>
            <person name="Cullen D."/>
            <person name="Hibbett D.S."/>
            <person name="Grigoriev I.V."/>
        </authorList>
    </citation>
    <scope>NUCLEOTIDE SEQUENCE [LARGE SCALE GENOMIC DNA]</scope>
    <source>
        <strain evidence="8">MUCL 33604</strain>
    </source>
</reference>
<sequence>MLSTPSYQLPDLRSFIEPHFDLRVNPRCKAASVASQSWLLATPNLLVNSSSSTPRRRVRHELTLGQSQKAALLKSSNVGLLAATSFPTCDQAQLRLVTDFLSLLIVGEGRCLLDSEDFDDPHLSHILQRLSLSPPSESWAERFVDSLSQFRLARTQFGEDARHSVVPDLESYIELRRYESGSSMVFDLIEWSEGLILSEDLMEDPVFVEMKTNALDLVAWCMDLFSYNTSQSKGKSHNLITILMTTHNLTLQSAISLASQLIQDTLHSFLHNSSILLEPLSRSHTSTPLPTHSSLTSSFFPPISYPHSPSSDCSSSSPDSEARSFMIAPDSPNGGFGLDVELYVQGLKDFVCGFVHWAFESEWYFGEGVDDVREYGWVFLKERVKGTALDTVEE</sequence>
<dbReference type="GO" id="GO:0010333">
    <property type="term" value="F:terpene synthase activity"/>
    <property type="evidence" value="ECO:0007669"/>
    <property type="project" value="InterPro"/>
</dbReference>
<evidence type="ECO:0000256" key="4">
    <source>
        <dbReference type="ARBA" id="ARBA00022842"/>
    </source>
</evidence>
<evidence type="ECO:0000313" key="7">
    <source>
        <dbReference type="EMBL" id="KDQ49747.1"/>
    </source>
</evidence>
<evidence type="ECO:0000256" key="5">
    <source>
        <dbReference type="ARBA" id="ARBA00023239"/>
    </source>
</evidence>
<comment type="cofactor">
    <cofactor evidence="1 6">
        <name>Mg(2+)</name>
        <dbReference type="ChEBI" id="CHEBI:18420"/>
    </cofactor>
</comment>
<dbReference type="SUPFAM" id="SSF48576">
    <property type="entry name" value="Terpenoid synthases"/>
    <property type="match status" value="1"/>
</dbReference>
<evidence type="ECO:0000313" key="8">
    <source>
        <dbReference type="Proteomes" id="UP000027265"/>
    </source>
</evidence>
<dbReference type="InterPro" id="IPR034686">
    <property type="entry name" value="Terpene_cyclase-like_2"/>
</dbReference>
<organism evidence="7 8">
    <name type="scientific">Jaapia argillacea MUCL 33604</name>
    <dbReference type="NCBI Taxonomy" id="933084"/>
    <lineage>
        <taxon>Eukaryota</taxon>
        <taxon>Fungi</taxon>
        <taxon>Dikarya</taxon>
        <taxon>Basidiomycota</taxon>
        <taxon>Agaricomycotina</taxon>
        <taxon>Agaricomycetes</taxon>
        <taxon>Agaricomycetidae</taxon>
        <taxon>Jaapiales</taxon>
        <taxon>Jaapiaceae</taxon>
        <taxon>Jaapia</taxon>
    </lineage>
</organism>
<dbReference type="InParanoid" id="A0A067PFE6"/>
<dbReference type="Pfam" id="PF19086">
    <property type="entry name" value="Terpene_syn_C_2"/>
    <property type="match status" value="1"/>
</dbReference>
<dbReference type="HOGENOM" id="CLU_042538_2_1_1"/>
<dbReference type="Proteomes" id="UP000027265">
    <property type="component" value="Unassembled WGS sequence"/>
</dbReference>
<keyword evidence="5 6" id="KW-0456">Lyase</keyword>